<dbReference type="Proteomes" id="UP001174997">
    <property type="component" value="Unassembled WGS sequence"/>
</dbReference>
<keyword evidence="4" id="KW-1185">Reference proteome</keyword>
<feature type="signal peptide" evidence="2">
    <location>
        <begin position="1"/>
        <end position="19"/>
    </location>
</feature>
<evidence type="ECO:0000256" key="1">
    <source>
        <dbReference type="SAM" id="MobiDB-lite"/>
    </source>
</evidence>
<keyword evidence="2" id="KW-0732">Signal</keyword>
<organism evidence="3 4">
    <name type="scientific">Cercophora samala</name>
    <dbReference type="NCBI Taxonomy" id="330535"/>
    <lineage>
        <taxon>Eukaryota</taxon>
        <taxon>Fungi</taxon>
        <taxon>Dikarya</taxon>
        <taxon>Ascomycota</taxon>
        <taxon>Pezizomycotina</taxon>
        <taxon>Sordariomycetes</taxon>
        <taxon>Sordariomycetidae</taxon>
        <taxon>Sordariales</taxon>
        <taxon>Lasiosphaeriaceae</taxon>
        <taxon>Cercophora</taxon>
    </lineage>
</organism>
<protein>
    <submittedName>
        <fullName evidence="3">Uncharacterized protein</fullName>
    </submittedName>
</protein>
<proteinExistence type="predicted"/>
<dbReference type="EMBL" id="JAULSY010000064">
    <property type="protein sequence ID" value="KAK0667895.1"/>
    <property type="molecule type" value="Genomic_DNA"/>
</dbReference>
<evidence type="ECO:0000313" key="3">
    <source>
        <dbReference type="EMBL" id="KAK0667895.1"/>
    </source>
</evidence>
<gene>
    <name evidence="3" type="ORF">QBC41DRAFT_365844</name>
</gene>
<evidence type="ECO:0000313" key="4">
    <source>
        <dbReference type="Proteomes" id="UP001174997"/>
    </source>
</evidence>
<comment type="caution">
    <text evidence="3">The sequence shown here is derived from an EMBL/GenBank/DDBJ whole genome shotgun (WGS) entry which is preliminary data.</text>
</comment>
<feature type="chain" id="PRO_5041399068" evidence="2">
    <location>
        <begin position="20"/>
        <end position="568"/>
    </location>
</feature>
<feature type="region of interest" description="Disordered" evidence="1">
    <location>
        <begin position="155"/>
        <end position="210"/>
    </location>
</feature>
<accession>A0AA40D949</accession>
<sequence>MRLVSIFFWLGLCSHAISSADVDNSTRTSFPPECVSTSRIITRVAGRYITVTTTLTSVQSDTSTTTKSYNTTFSPQNSTLATNNRHGEFWRGKYTKDGSSSNLTSSAPPTVLCSFIAEFSSSCSCVSIARVTTTTTIRSSTATLTITRMASSGKLGSSLTNTRRLPVTSNTPGALVFSSKPPTTGPLKETARPQSRLTGTSPNTERISPTGRFLNTTISSAGPSKSPVVYVMNTTTLITVTTAPKDSISAGVSVSPISQTGRYLNTTSTSAKPSQGFRLPFWRLNITTPSFFSRNNTASLQAHKVALLTGTATGTGLSQLSNITSSRPLWLNTTRAATTAALTTGPRLFTANTTFTFANTTVRWANTTTTSSSIPTPTPAFPTSCGESSAPFSLQISYPSTPFDNWFVHLSARALLFSSRAFQATNFSVEAGGYLCVVGLVDETEEQKPYVAAIGVKGGQGGEIWMVSKEMLDVWGDDYVPLGCTQDGGLSCGGMRNGTDVGDVREWVGCGMQLGLGGGNETVTECGGVGVRVIEGRGDDGKGSEGDGIGEMTFERRVVNAWAFTGMS</sequence>
<evidence type="ECO:0000256" key="2">
    <source>
        <dbReference type="SAM" id="SignalP"/>
    </source>
</evidence>
<reference evidence="3" key="1">
    <citation type="submission" date="2023-06" db="EMBL/GenBank/DDBJ databases">
        <title>Genome-scale phylogeny and comparative genomics of the fungal order Sordariales.</title>
        <authorList>
            <consortium name="Lawrence Berkeley National Laboratory"/>
            <person name="Hensen N."/>
            <person name="Bonometti L."/>
            <person name="Westerberg I."/>
            <person name="Brannstrom I.O."/>
            <person name="Guillou S."/>
            <person name="Cros-Aarteil S."/>
            <person name="Calhoun S."/>
            <person name="Haridas S."/>
            <person name="Kuo A."/>
            <person name="Mondo S."/>
            <person name="Pangilinan J."/>
            <person name="Riley R."/>
            <person name="Labutti K."/>
            <person name="Andreopoulos B."/>
            <person name="Lipzen A."/>
            <person name="Chen C."/>
            <person name="Yanf M."/>
            <person name="Daum C."/>
            <person name="Ng V."/>
            <person name="Clum A."/>
            <person name="Steindorff A."/>
            <person name="Ohm R."/>
            <person name="Martin F."/>
            <person name="Silar P."/>
            <person name="Natvig D."/>
            <person name="Lalanne C."/>
            <person name="Gautier V."/>
            <person name="Ament-Velasquez S.L."/>
            <person name="Kruys A."/>
            <person name="Hutchinson M.I."/>
            <person name="Powell A.J."/>
            <person name="Barry K."/>
            <person name="Miller A.N."/>
            <person name="Grigoriev I.V."/>
            <person name="Debuchy R."/>
            <person name="Gladieux P."/>
            <person name="Thoren M.H."/>
            <person name="Johannesson H."/>
        </authorList>
    </citation>
    <scope>NUCLEOTIDE SEQUENCE</scope>
    <source>
        <strain evidence="3">CBS 307.81</strain>
    </source>
</reference>
<feature type="compositionally biased region" description="Polar residues" evidence="1">
    <location>
        <begin position="192"/>
        <end position="210"/>
    </location>
</feature>
<name>A0AA40D949_9PEZI</name>
<dbReference type="AlphaFoldDB" id="A0AA40D949"/>
<feature type="compositionally biased region" description="Polar residues" evidence="1">
    <location>
        <begin position="155"/>
        <end position="172"/>
    </location>
</feature>